<feature type="domain" description="2,4-diaminopentanoate dehydrogenase C-terminal" evidence="1">
    <location>
        <begin position="161"/>
        <end position="362"/>
    </location>
</feature>
<dbReference type="InterPro" id="IPR045760">
    <property type="entry name" value="DAP_DH_C"/>
</dbReference>
<dbReference type="EMBL" id="AP022579">
    <property type="protein sequence ID" value="BBX91538.1"/>
    <property type="molecule type" value="Genomic_DNA"/>
</dbReference>
<dbReference type="Proteomes" id="UP000466683">
    <property type="component" value="Chromosome"/>
</dbReference>
<dbReference type="Gene3D" id="3.40.50.720">
    <property type="entry name" value="NAD(P)-binding Rossmann-like Domain"/>
    <property type="match status" value="1"/>
</dbReference>
<proteinExistence type="predicted"/>
<evidence type="ECO:0000259" key="1">
    <source>
        <dbReference type="Pfam" id="PF19328"/>
    </source>
</evidence>
<dbReference type="InterPro" id="IPR036291">
    <property type="entry name" value="NAD(P)-bd_dom_sf"/>
</dbReference>
<name>A0ABM7IXE4_9MYCO</name>
<reference evidence="2 3" key="1">
    <citation type="journal article" date="2019" name="Emerg. Microbes Infect.">
        <title>Comprehensive subspecies identification of 175 nontuberculous mycobacteria species based on 7547 genomic profiles.</title>
        <authorList>
            <person name="Matsumoto Y."/>
            <person name="Kinjo T."/>
            <person name="Motooka D."/>
            <person name="Nabeya D."/>
            <person name="Jung N."/>
            <person name="Uechi K."/>
            <person name="Horii T."/>
            <person name="Iida T."/>
            <person name="Fujita J."/>
            <person name="Nakamura S."/>
        </authorList>
    </citation>
    <scope>NUCLEOTIDE SEQUENCE [LARGE SCALE GENOMIC DNA]</scope>
    <source>
        <strain evidence="2 3">JCM 15653</strain>
    </source>
</reference>
<dbReference type="Pfam" id="PF19328">
    <property type="entry name" value="DAP_DH_C"/>
    <property type="match status" value="1"/>
</dbReference>
<dbReference type="SUPFAM" id="SSF51735">
    <property type="entry name" value="NAD(P)-binding Rossmann-fold domains"/>
    <property type="match status" value="1"/>
</dbReference>
<keyword evidence="3" id="KW-1185">Reference proteome</keyword>
<evidence type="ECO:0000313" key="3">
    <source>
        <dbReference type="Proteomes" id="UP000466683"/>
    </source>
</evidence>
<sequence length="371" mass="39274">MRADLLEQHSEEYSVPRPLRIVVWSTGGVGSIAIDAIAGRPDLELAGVWVHSAAKVGQDAGVLAGRAALGVQATNDADALIELAPDCVVYAASGPDRDGGAVPDYLRLLNAGINVVSTTSTGLVYPPAYYSVEWRDQMEVAAKAGDSSFFASGVFPGFGSDQLALTLATQSKKIDRITVTEVSLNDHYPVADVMMDGMGFGRELEFEPMLKTPGFIEMAWKAPIHLMADALGAEVSEIRGSLDRRITERDIEVAFGTIAAGTCGAVCTRAAGVVNGREAIVIEHVIRMSRDVAPDWPASEFDATYRVDIGGDPDIHCAMNLGEDEGHGAGRAAMAATAMRVVNAIPYVVDAPAGLLSSLDIPNTLPRFVFD</sequence>
<dbReference type="CDD" id="cd24146">
    <property type="entry name" value="nat-AmDH_N_like"/>
    <property type="match status" value="1"/>
</dbReference>
<evidence type="ECO:0000313" key="2">
    <source>
        <dbReference type="EMBL" id="BBX91538.1"/>
    </source>
</evidence>
<protein>
    <recommendedName>
        <fullName evidence="1">2,4-diaminopentanoate dehydrogenase C-terminal domain-containing protein</fullName>
    </recommendedName>
</protein>
<organism evidence="2 3">
    <name type="scientific">Mycolicibacterium boenickei</name>
    <dbReference type="NCBI Taxonomy" id="146017"/>
    <lineage>
        <taxon>Bacteria</taxon>
        <taxon>Bacillati</taxon>
        <taxon>Actinomycetota</taxon>
        <taxon>Actinomycetes</taxon>
        <taxon>Mycobacteriales</taxon>
        <taxon>Mycobacteriaceae</taxon>
        <taxon>Mycolicibacterium</taxon>
    </lineage>
</organism>
<accession>A0ABM7IXE4</accession>
<gene>
    <name evidence="2" type="ORF">MBOE_31870</name>
</gene>